<dbReference type="Pfam" id="PF13091">
    <property type="entry name" value="PLDc_2"/>
    <property type="match status" value="2"/>
</dbReference>
<evidence type="ECO:0000256" key="7">
    <source>
        <dbReference type="ARBA" id="ARBA00022989"/>
    </source>
</evidence>
<keyword evidence="7 12" id="KW-1133">Transmembrane helix</keyword>
<dbReference type="SMART" id="SM00155">
    <property type="entry name" value="PLDc"/>
    <property type="match status" value="2"/>
</dbReference>
<dbReference type="AlphaFoldDB" id="A0A3B1A4M1"/>
<dbReference type="GO" id="GO:0005886">
    <property type="term" value="C:plasma membrane"/>
    <property type="evidence" value="ECO:0007669"/>
    <property type="project" value="UniProtKB-SubCell"/>
</dbReference>
<evidence type="ECO:0000256" key="8">
    <source>
        <dbReference type="ARBA" id="ARBA00023098"/>
    </source>
</evidence>
<keyword evidence="10" id="KW-0594">Phospholipid biosynthesis</keyword>
<dbReference type="InterPro" id="IPR027379">
    <property type="entry name" value="CLS_N"/>
</dbReference>
<dbReference type="InterPro" id="IPR001736">
    <property type="entry name" value="PLipase_D/transphosphatidylase"/>
</dbReference>
<dbReference type="Pfam" id="PF13396">
    <property type="entry name" value="PLDc_N"/>
    <property type="match status" value="1"/>
</dbReference>
<comment type="subcellular location">
    <subcellularLocation>
        <location evidence="1">Cell membrane</location>
        <topology evidence="1">Multi-pass membrane protein</topology>
    </subcellularLocation>
</comment>
<feature type="domain" description="PLD phosphodiesterase" evidence="13">
    <location>
        <begin position="217"/>
        <end position="244"/>
    </location>
</feature>
<dbReference type="PROSITE" id="PS50035">
    <property type="entry name" value="PLD"/>
    <property type="match status" value="2"/>
</dbReference>
<keyword evidence="11" id="KW-1208">Phospholipid metabolism</keyword>
<keyword evidence="3" id="KW-0444">Lipid biosynthesis</keyword>
<gene>
    <name evidence="14" type="ORF">MNBD_GAMMA21-3015</name>
</gene>
<evidence type="ECO:0000256" key="12">
    <source>
        <dbReference type="SAM" id="Phobius"/>
    </source>
</evidence>
<evidence type="ECO:0000256" key="3">
    <source>
        <dbReference type="ARBA" id="ARBA00022516"/>
    </source>
</evidence>
<dbReference type="CDD" id="cd09161">
    <property type="entry name" value="PLDc_PaCLS_like_2"/>
    <property type="match status" value="1"/>
</dbReference>
<dbReference type="FunFam" id="3.30.870.10:FF:000014">
    <property type="entry name" value="Cardiolipin synthase"/>
    <property type="match status" value="1"/>
</dbReference>
<evidence type="ECO:0000256" key="11">
    <source>
        <dbReference type="ARBA" id="ARBA00023264"/>
    </source>
</evidence>
<reference evidence="14" key="1">
    <citation type="submission" date="2018-06" db="EMBL/GenBank/DDBJ databases">
        <authorList>
            <person name="Zhirakovskaya E."/>
        </authorList>
    </citation>
    <scope>NUCLEOTIDE SEQUENCE</scope>
</reference>
<evidence type="ECO:0000256" key="2">
    <source>
        <dbReference type="ARBA" id="ARBA00022475"/>
    </source>
</evidence>
<dbReference type="PANTHER" id="PTHR21248:SF22">
    <property type="entry name" value="PHOSPHOLIPASE D"/>
    <property type="match status" value="1"/>
</dbReference>
<evidence type="ECO:0000256" key="1">
    <source>
        <dbReference type="ARBA" id="ARBA00004651"/>
    </source>
</evidence>
<sequence>MNDYLPYLLPVMYIALQVAAIIAALEALLYSRTSQGAIAWSLFLVMFPLLGLPAYLIFGGRKFTGYLDARRSGNQPLQRLVQEARETLPQSILAKFSDDEYDHKVLTRLARMPFFAGNRCQLLIDGEKTFKAIFDKIEQANEYVLVQFYIVKDDELGRTLQELLIKKSQAGVRIYFLYDAIGSHALPAAYIFRLQSAGVKTAVFSGSSHGKGHFFRINFRNHRKIVVVDGTTAYVGGHNVGDEYVGKSPSPRLRPWRDTHVEVCGPAVLGIQLAFLEDWYWATQEIAQVSSKPCDVHVDSNQRVLVLPSGPADEFDTCGLLFAELIHSARQRIWIVSPYFVPDETIISALQLAALRGVDVRIMLPERADSYIIYLAMFTYLYETLPFDIHVYSYQAGFLHQKVVLVDDELAGIGTANFDNRSFRLNFEITLLFADKTCVHDVEAMLENDFSQCRRMEMKDIEQRPIWFRLLTRIARLFSPVL</sequence>
<keyword evidence="4 14" id="KW-0808">Transferase</keyword>
<organism evidence="14">
    <name type="scientific">hydrothermal vent metagenome</name>
    <dbReference type="NCBI Taxonomy" id="652676"/>
    <lineage>
        <taxon>unclassified sequences</taxon>
        <taxon>metagenomes</taxon>
        <taxon>ecological metagenomes</taxon>
    </lineage>
</organism>
<protein>
    <submittedName>
        <fullName evidence="14">Cardiolipin synthase, ClsA</fullName>
        <ecNumber evidence="14">2.7.8.-</ecNumber>
    </submittedName>
</protein>
<dbReference type="InterPro" id="IPR022924">
    <property type="entry name" value="Cardiolipin_synthase"/>
</dbReference>
<dbReference type="CDD" id="cd09155">
    <property type="entry name" value="PLDc_PaCLS_like_1"/>
    <property type="match status" value="1"/>
</dbReference>
<name>A0A3B1A4M1_9ZZZZ</name>
<evidence type="ECO:0000256" key="4">
    <source>
        <dbReference type="ARBA" id="ARBA00022679"/>
    </source>
</evidence>
<keyword evidence="8" id="KW-0443">Lipid metabolism</keyword>
<keyword evidence="6" id="KW-0677">Repeat</keyword>
<feature type="transmembrane region" description="Helical" evidence="12">
    <location>
        <begin position="37"/>
        <end position="58"/>
    </location>
</feature>
<evidence type="ECO:0000313" key="14">
    <source>
        <dbReference type="EMBL" id="VAW94682.1"/>
    </source>
</evidence>
<proteinExistence type="predicted"/>
<dbReference type="PANTHER" id="PTHR21248">
    <property type="entry name" value="CARDIOLIPIN SYNTHASE"/>
    <property type="match status" value="1"/>
</dbReference>
<dbReference type="EC" id="2.7.8.-" evidence="14"/>
<dbReference type="EMBL" id="UOFR01000029">
    <property type="protein sequence ID" value="VAW94682.1"/>
    <property type="molecule type" value="Genomic_DNA"/>
</dbReference>
<feature type="transmembrane region" description="Helical" evidence="12">
    <location>
        <begin position="12"/>
        <end position="30"/>
    </location>
</feature>
<feature type="domain" description="PLD phosphodiesterase" evidence="13">
    <location>
        <begin position="395"/>
        <end position="422"/>
    </location>
</feature>
<dbReference type="GO" id="GO:0032049">
    <property type="term" value="P:cardiolipin biosynthetic process"/>
    <property type="evidence" value="ECO:0007669"/>
    <property type="project" value="InterPro"/>
</dbReference>
<evidence type="ECO:0000259" key="13">
    <source>
        <dbReference type="PROSITE" id="PS50035"/>
    </source>
</evidence>
<dbReference type="NCBIfam" id="TIGR04265">
    <property type="entry name" value="bac_cardiolipin"/>
    <property type="match status" value="1"/>
</dbReference>
<dbReference type="Gene3D" id="3.30.870.10">
    <property type="entry name" value="Endonuclease Chain A"/>
    <property type="match status" value="2"/>
</dbReference>
<evidence type="ECO:0000256" key="6">
    <source>
        <dbReference type="ARBA" id="ARBA00022737"/>
    </source>
</evidence>
<dbReference type="SUPFAM" id="SSF56024">
    <property type="entry name" value="Phospholipase D/nuclease"/>
    <property type="match status" value="2"/>
</dbReference>
<accession>A0A3B1A4M1</accession>
<dbReference type="InterPro" id="IPR025202">
    <property type="entry name" value="PLD-like_dom"/>
</dbReference>
<keyword evidence="9 12" id="KW-0472">Membrane</keyword>
<dbReference type="GO" id="GO:0008808">
    <property type="term" value="F:cardiolipin synthase activity"/>
    <property type="evidence" value="ECO:0007669"/>
    <property type="project" value="InterPro"/>
</dbReference>
<keyword evidence="5 12" id="KW-0812">Transmembrane</keyword>
<keyword evidence="2" id="KW-1003">Cell membrane</keyword>
<evidence type="ECO:0000256" key="5">
    <source>
        <dbReference type="ARBA" id="ARBA00022692"/>
    </source>
</evidence>
<evidence type="ECO:0000256" key="10">
    <source>
        <dbReference type="ARBA" id="ARBA00023209"/>
    </source>
</evidence>
<evidence type="ECO:0000256" key="9">
    <source>
        <dbReference type="ARBA" id="ARBA00023136"/>
    </source>
</evidence>